<evidence type="ECO:0000313" key="6">
    <source>
        <dbReference type="Proteomes" id="UP000281741"/>
    </source>
</evidence>
<dbReference type="Proteomes" id="UP000281741">
    <property type="component" value="Chromosome"/>
</dbReference>
<evidence type="ECO:0000313" key="4">
    <source>
        <dbReference type="EMBL" id="AZA96038.1"/>
    </source>
</evidence>
<evidence type="ECO:0000256" key="1">
    <source>
        <dbReference type="SAM" id="Phobius"/>
    </source>
</evidence>
<accession>A0AAD0YF33</accession>
<organism evidence="3 5">
    <name type="scientific">Chryseobacterium shandongense</name>
    <dbReference type="NCBI Taxonomy" id="1493872"/>
    <lineage>
        <taxon>Bacteria</taxon>
        <taxon>Pseudomonadati</taxon>
        <taxon>Bacteroidota</taxon>
        <taxon>Flavobacteriia</taxon>
        <taxon>Flavobacteriales</taxon>
        <taxon>Weeksellaceae</taxon>
        <taxon>Chryseobacterium group</taxon>
        <taxon>Chryseobacterium</taxon>
    </lineage>
</organism>
<dbReference type="RefSeq" id="WP_123854689.1">
    <property type="nucleotide sequence ID" value="NZ_CP033912.1"/>
</dbReference>
<keyword evidence="6" id="KW-1185">Reference proteome</keyword>
<dbReference type="Proteomes" id="UP000274073">
    <property type="component" value="Chromosome"/>
</dbReference>
<dbReference type="EMBL" id="CP033912">
    <property type="protein sequence ID" value="AZA96038.1"/>
    <property type="molecule type" value="Genomic_DNA"/>
</dbReference>
<keyword evidence="1" id="KW-0472">Membrane</keyword>
<gene>
    <name evidence="3" type="ORF">EG349_12410</name>
    <name evidence="4" type="ORF">EG353_10880</name>
</gene>
<feature type="transmembrane region" description="Helical" evidence="1">
    <location>
        <begin position="20"/>
        <end position="36"/>
    </location>
</feature>
<dbReference type="InterPro" id="IPR025698">
    <property type="entry name" value="2TM_dom"/>
</dbReference>
<evidence type="ECO:0000313" key="5">
    <source>
        <dbReference type="Proteomes" id="UP000274073"/>
    </source>
</evidence>
<evidence type="ECO:0000259" key="2">
    <source>
        <dbReference type="Pfam" id="PF13239"/>
    </source>
</evidence>
<proteinExistence type="predicted"/>
<dbReference type="AlphaFoldDB" id="A0AAD0YF33"/>
<dbReference type="EMBL" id="CP033915">
    <property type="protein sequence ID" value="AZA87537.1"/>
    <property type="molecule type" value="Genomic_DNA"/>
</dbReference>
<feature type="transmembrane region" description="Helical" evidence="1">
    <location>
        <begin position="48"/>
        <end position="68"/>
    </location>
</feature>
<evidence type="ECO:0000313" key="3">
    <source>
        <dbReference type="EMBL" id="AZA87537.1"/>
    </source>
</evidence>
<sequence length="91" mass="10736">MNYIQAQQRVQDLKKFYKNLLWFGIVAIFIFADDILEKGIFNLSLWDGSIILAIWGIILTVKAVKLFIFDSEWERGIIEKEMKKTKEPIQL</sequence>
<keyword evidence="1" id="KW-1133">Transmembrane helix</keyword>
<keyword evidence="1" id="KW-0812">Transmembrane</keyword>
<protein>
    <recommendedName>
        <fullName evidence="2">2TM domain-containing protein</fullName>
    </recommendedName>
</protein>
<name>A0AAD0YF33_9FLAO</name>
<feature type="domain" description="2TM" evidence="2">
    <location>
        <begin position="5"/>
        <end position="83"/>
    </location>
</feature>
<reference evidence="5 6" key="1">
    <citation type="submission" date="2018-11" db="EMBL/GenBank/DDBJ databases">
        <title>Proposal to divide the Flavobacteriaceae and reorganize its genera based on Amino Acid Identity values calculated from whole genome sequences.</title>
        <authorList>
            <person name="Nicholson A.C."/>
            <person name="Gulvik C.A."/>
            <person name="Whitney A.M."/>
            <person name="Humrighouse B.W."/>
            <person name="Bell M."/>
            <person name="Holmes B."/>
            <person name="Steigerwalt A.G."/>
            <person name="Villarma A."/>
            <person name="Sheth M."/>
            <person name="Batra D."/>
            <person name="Pryor J."/>
            <person name="Bernardet J.-F."/>
            <person name="Hugo C."/>
            <person name="Kampfer P."/>
            <person name="Newman J."/>
            <person name="McQuiston J.R."/>
        </authorList>
    </citation>
    <scope>NUCLEOTIDE SEQUENCE [LARGE SCALE GENOMIC DNA]</scope>
    <source>
        <strain evidence="3 5">G0207</strain>
        <strain evidence="4 6">H5143</strain>
    </source>
</reference>
<dbReference type="Pfam" id="PF13239">
    <property type="entry name" value="2TM"/>
    <property type="match status" value="1"/>
</dbReference>